<accession>H0HRS7</accession>
<proteinExistence type="predicted"/>
<dbReference type="Gene3D" id="3.90.1150.200">
    <property type="match status" value="1"/>
</dbReference>
<dbReference type="OrthoDB" id="9811812at2"/>
<name>H0HRS7_9HYPH</name>
<feature type="domain" description="YdhG-like" evidence="2">
    <location>
        <begin position="81"/>
        <end position="171"/>
    </location>
</feature>
<dbReference type="Proteomes" id="UP000003250">
    <property type="component" value="Unassembled WGS sequence"/>
</dbReference>
<evidence type="ECO:0000313" key="4">
    <source>
        <dbReference type="Proteomes" id="UP000003250"/>
    </source>
</evidence>
<evidence type="ECO:0000256" key="1">
    <source>
        <dbReference type="SAM" id="MobiDB-lite"/>
    </source>
</evidence>
<sequence length="179" mass="19740">MARKTNTDAGKRPSRVNEEHASAKPKAAAGTGTRSAATRSKAPSRGAKPVLLSGGNPQIPKGYGDAPVQAYIAAMPEWKSDVGRRLDAIIERTVPGVRKAVKWNSPFYGVEDDVWFLSFHVFAKYVKVTFFRGASLNPPPAGKSKYEAVRYYDIYEDQFDEAQFADWVKQASQLPGEKM</sequence>
<dbReference type="InterPro" id="IPR014922">
    <property type="entry name" value="YdhG-like"/>
</dbReference>
<dbReference type="PATRIC" id="fig|1107882.3.peg.2793"/>
<dbReference type="RefSeq" id="WP_008836487.1">
    <property type="nucleotide sequence ID" value="NZ_AHAM01000115.1"/>
</dbReference>
<dbReference type="AlphaFoldDB" id="H0HRS7"/>
<dbReference type="Pfam" id="PF08818">
    <property type="entry name" value="DUF1801"/>
    <property type="match status" value="1"/>
</dbReference>
<gene>
    <name evidence="3" type="ORF">MAXJ12_14313</name>
</gene>
<protein>
    <recommendedName>
        <fullName evidence="2">YdhG-like domain-containing protein</fullName>
    </recommendedName>
</protein>
<feature type="compositionally biased region" description="Low complexity" evidence="1">
    <location>
        <begin position="27"/>
        <end position="40"/>
    </location>
</feature>
<feature type="compositionally biased region" description="Basic and acidic residues" evidence="1">
    <location>
        <begin position="1"/>
        <end position="22"/>
    </location>
</feature>
<dbReference type="EMBL" id="AHAM01000115">
    <property type="protein sequence ID" value="EHK56590.1"/>
    <property type="molecule type" value="Genomic_DNA"/>
</dbReference>
<evidence type="ECO:0000259" key="2">
    <source>
        <dbReference type="Pfam" id="PF08818"/>
    </source>
</evidence>
<evidence type="ECO:0000313" key="3">
    <source>
        <dbReference type="EMBL" id="EHK56590.1"/>
    </source>
</evidence>
<feature type="region of interest" description="Disordered" evidence="1">
    <location>
        <begin position="1"/>
        <end position="58"/>
    </location>
</feature>
<dbReference type="SUPFAM" id="SSF159888">
    <property type="entry name" value="YdhG-like"/>
    <property type="match status" value="1"/>
</dbReference>
<organism evidence="3 4">
    <name type="scientific">Mesorhizobium alhagi CCNWXJ12-2</name>
    <dbReference type="NCBI Taxonomy" id="1107882"/>
    <lineage>
        <taxon>Bacteria</taxon>
        <taxon>Pseudomonadati</taxon>
        <taxon>Pseudomonadota</taxon>
        <taxon>Alphaproteobacteria</taxon>
        <taxon>Hyphomicrobiales</taxon>
        <taxon>Phyllobacteriaceae</taxon>
        <taxon>Allomesorhizobium</taxon>
    </lineage>
</organism>
<reference evidence="3 4" key="1">
    <citation type="journal article" date="2012" name="J. Bacteriol.">
        <title>Draft Genome Sequence of Mesorhizobium alhagi CCNWXJ12-2T, a Novel Salt-Resistant Species Isolated from the Desert of Northwestern China.</title>
        <authorList>
            <person name="Zhou M."/>
            <person name="Chen W."/>
            <person name="Chen H."/>
            <person name="Wei G."/>
        </authorList>
    </citation>
    <scope>NUCLEOTIDE SEQUENCE [LARGE SCALE GENOMIC DNA]</scope>
    <source>
        <strain evidence="3 4">CCNWXJ12-2</strain>
    </source>
</reference>
<keyword evidence="4" id="KW-1185">Reference proteome</keyword>